<dbReference type="Gene3D" id="3.90.550.20">
    <property type="match status" value="1"/>
</dbReference>
<reference evidence="2" key="1">
    <citation type="journal article" date="2019" name="bioRxiv">
        <title>The Genome of the Zebra Mussel, Dreissena polymorpha: A Resource for Invasive Species Research.</title>
        <authorList>
            <person name="McCartney M.A."/>
            <person name="Auch B."/>
            <person name="Kono T."/>
            <person name="Mallez S."/>
            <person name="Zhang Y."/>
            <person name="Obille A."/>
            <person name="Becker A."/>
            <person name="Abrahante J.E."/>
            <person name="Garbe J."/>
            <person name="Badalamenti J.P."/>
            <person name="Herman A."/>
            <person name="Mangelson H."/>
            <person name="Liachko I."/>
            <person name="Sullivan S."/>
            <person name="Sone E.D."/>
            <person name="Koren S."/>
            <person name="Silverstein K.A.T."/>
            <person name="Beckman K.B."/>
            <person name="Gohl D.M."/>
        </authorList>
    </citation>
    <scope>NUCLEOTIDE SEQUENCE</scope>
    <source>
        <strain evidence="2">Duluth1</strain>
        <tissue evidence="2">Whole animal</tissue>
    </source>
</reference>
<accession>A0A9D4JLL6</accession>
<evidence type="ECO:0000313" key="2">
    <source>
        <dbReference type="EMBL" id="KAH3811882.1"/>
    </source>
</evidence>
<name>A0A9D4JLL6_DREPO</name>
<dbReference type="InterPro" id="IPR007577">
    <property type="entry name" value="GlycoTrfase_DXD_sugar-bd_CS"/>
</dbReference>
<evidence type="ECO:0000256" key="1">
    <source>
        <dbReference type="ARBA" id="ARBA00022679"/>
    </source>
</evidence>
<dbReference type="PANTHER" id="PTHR32385">
    <property type="entry name" value="MANNOSYL PHOSPHORYLINOSITOL CERAMIDE SYNTHASE"/>
    <property type="match status" value="1"/>
</dbReference>
<dbReference type="Pfam" id="PF04488">
    <property type="entry name" value="Gly_transf_sug"/>
    <property type="match status" value="1"/>
</dbReference>
<dbReference type="GO" id="GO:0000030">
    <property type="term" value="F:mannosyltransferase activity"/>
    <property type="evidence" value="ECO:0007669"/>
    <property type="project" value="TreeGrafter"/>
</dbReference>
<dbReference type="PANTHER" id="PTHR32385:SF15">
    <property type="entry name" value="INOSITOL PHOSPHOCERAMIDE MANNOSYLTRANSFERASE 1"/>
    <property type="match status" value="1"/>
</dbReference>
<proteinExistence type="predicted"/>
<gene>
    <name evidence="2" type="ORF">DPMN_140299</name>
</gene>
<comment type="caution">
    <text evidence="2">The sequence shown here is derived from an EMBL/GenBank/DDBJ whole genome shotgun (WGS) entry which is preliminary data.</text>
</comment>
<reference evidence="2" key="2">
    <citation type="submission" date="2020-11" db="EMBL/GenBank/DDBJ databases">
        <authorList>
            <person name="McCartney M.A."/>
            <person name="Auch B."/>
            <person name="Kono T."/>
            <person name="Mallez S."/>
            <person name="Becker A."/>
            <person name="Gohl D.M."/>
            <person name="Silverstein K.A.T."/>
            <person name="Koren S."/>
            <person name="Bechman K.B."/>
            <person name="Herman A."/>
            <person name="Abrahante J.E."/>
            <person name="Garbe J."/>
        </authorList>
    </citation>
    <scope>NUCLEOTIDE SEQUENCE</scope>
    <source>
        <strain evidence="2">Duluth1</strain>
        <tissue evidence="2">Whole animal</tissue>
    </source>
</reference>
<sequence>MSDVLVLIHCIIFISENIEVTPLRYASHELDSKYFLEPLVTEDFPTVIGQAPKIPHIIHQTFKNEFIPNKYIPFIKSFVKYNANWTYMFWTDASARKFISDRYPDFLQVWDNYAEPINRADALRYFVLYEYGGVYADLDFECLRPLDRVTMKYAAVFPLEPFEHAVFRRRIPFCVNNAIMMAQPKHSFLRHIKRGYFTSSSIEGSHIDNKWLNIIVTPFKNAKVDMR</sequence>
<dbReference type="GO" id="GO:0016020">
    <property type="term" value="C:membrane"/>
    <property type="evidence" value="ECO:0007669"/>
    <property type="project" value="GOC"/>
</dbReference>
<dbReference type="SUPFAM" id="SSF53448">
    <property type="entry name" value="Nucleotide-diphospho-sugar transferases"/>
    <property type="match status" value="1"/>
</dbReference>
<evidence type="ECO:0000313" key="3">
    <source>
        <dbReference type="Proteomes" id="UP000828390"/>
    </source>
</evidence>
<dbReference type="InterPro" id="IPR051706">
    <property type="entry name" value="Glycosyltransferase_domain"/>
</dbReference>
<organism evidence="2 3">
    <name type="scientific">Dreissena polymorpha</name>
    <name type="common">Zebra mussel</name>
    <name type="synonym">Mytilus polymorpha</name>
    <dbReference type="NCBI Taxonomy" id="45954"/>
    <lineage>
        <taxon>Eukaryota</taxon>
        <taxon>Metazoa</taxon>
        <taxon>Spiralia</taxon>
        <taxon>Lophotrochozoa</taxon>
        <taxon>Mollusca</taxon>
        <taxon>Bivalvia</taxon>
        <taxon>Autobranchia</taxon>
        <taxon>Heteroconchia</taxon>
        <taxon>Euheterodonta</taxon>
        <taxon>Imparidentia</taxon>
        <taxon>Neoheterodontei</taxon>
        <taxon>Myida</taxon>
        <taxon>Dreissenoidea</taxon>
        <taxon>Dreissenidae</taxon>
        <taxon>Dreissena</taxon>
    </lineage>
</organism>
<keyword evidence="3" id="KW-1185">Reference proteome</keyword>
<keyword evidence="1" id="KW-0808">Transferase</keyword>
<protein>
    <submittedName>
        <fullName evidence="2">Uncharacterized protein</fullName>
    </submittedName>
</protein>
<dbReference type="InterPro" id="IPR029044">
    <property type="entry name" value="Nucleotide-diphossugar_trans"/>
</dbReference>
<dbReference type="Proteomes" id="UP000828390">
    <property type="component" value="Unassembled WGS sequence"/>
</dbReference>
<dbReference type="GO" id="GO:0051999">
    <property type="term" value="P:mannosyl-inositol phosphorylceramide biosynthetic process"/>
    <property type="evidence" value="ECO:0007669"/>
    <property type="project" value="TreeGrafter"/>
</dbReference>
<dbReference type="AlphaFoldDB" id="A0A9D4JLL6"/>
<dbReference type="EMBL" id="JAIWYP010000006">
    <property type="protein sequence ID" value="KAH3811882.1"/>
    <property type="molecule type" value="Genomic_DNA"/>
</dbReference>